<keyword evidence="2" id="KW-0812">Transmembrane</keyword>
<name>A0A3Q3MJG0_9LABR</name>
<feature type="compositionally biased region" description="Basic residues" evidence="1">
    <location>
        <begin position="92"/>
        <end position="101"/>
    </location>
</feature>
<keyword evidence="2" id="KW-1133">Transmembrane helix</keyword>
<keyword evidence="5" id="KW-1185">Reference proteome</keyword>
<dbReference type="GO" id="GO:0003682">
    <property type="term" value="F:chromatin binding"/>
    <property type="evidence" value="ECO:0007669"/>
    <property type="project" value="TreeGrafter"/>
</dbReference>
<protein>
    <recommendedName>
        <fullName evidence="3">Myb-like domain-containing protein</fullName>
    </recommendedName>
</protein>
<reference evidence="4" key="1">
    <citation type="submission" date="2025-08" db="UniProtKB">
        <authorList>
            <consortium name="Ensembl"/>
        </authorList>
    </citation>
    <scope>IDENTIFICATION</scope>
</reference>
<accession>A0A3Q3MJG0</accession>
<keyword evidence="2" id="KW-0472">Membrane</keyword>
<organism evidence="4 5">
    <name type="scientific">Labrus bergylta</name>
    <name type="common">ballan wrasse</name>
    <dbReference type="NCBI Taxonomy" id="56723"/>
    <lineage>
        <taxon>Eukaryota</taxon>
        <taxon>Metazoa</taxon>
        <taxon>Chordata</taxon>
        <taxon>Craniata</taxon>
        <taxon>Vertebrata</taxon>
        <taxon>Euteleostomi</taxon>
        <taxon>Actinopterygii</taxon>
        <taxon>Neopterygii</taxon>
        <taxon>Teleostei</taxon>
        <taxon>Neoteleostei</taxon>
        <taxon>Acanthomorphata</taxon>
        <taxon>Eupercaria</taxon>
        <taxon>Labriformes</taxon>
        <taxon>Labridae</taxon>
        <taxon>Labrus</taxon>
    </lineage>
</organism>
<dbReference type="Gene3D" id="1.10.10.60">
    <property type="entry name" value="Homeodomain-like"/>
    <property type="match status" value="2"/>
</dbReference>
<feature type="transmembrane region" description="Helical" evidence="2">
    <location>
        <begin position="437"/>
        <end position="459"/>
    </location>
</feature>
<evidence type="ECO:0000256" key="1">
    <source>
        <dbReference type="SAM" id="MobiDB-lite"/>
    </source>
</evidence>
<dbReference type="SUPFAM" id="SSF46689">
    <property type="entry name" value="Homeodomain-like"/>
    <property type="match status" value="2"/>
</dbReference>
<evidence type="ECO:0000259" key="3">
    <source>
        <dbReference type="PROSITE" id="PS50090"/>
    </source>
</evidence>
<dbReference type="STRING" id="56723.ENSLBEP00000020390"/>
<feature type="region of interest" description="Disordered" evidence="1">
    <location>
        <begin position="152"/>
        <end position="185"/>
    </location>
</feature>
<dbReference type="PROSITE" id="PS50090">
    <property type="entry name" value="MYB_LIKE"/>
    <property type="match status" value="1"/>
</dbReference>
<dbReference type="PANTHER" id="PTHR46760">
    <property type="entry name" value="TRANSCRIPTION TERMINATION FACTOR 1"/>
    <property type="match status" value="1"/>
</dbReference>
<feature type="domain" description="Myb-like" evidence="3">
    <location>
        <begin position="340"/>
        <end position="405"/>
    </location>
</feature>
<feature type="compositionally biased region" description="Polar residues" evidence="1">
    <location>
        <begin position="103"/>
        <end position="112"/>
    </location>
</feature>
<dbReference type="SMART" id="SM00717">
    <property type="entry name" value="SANT"/>
    <property type="match status" value="3"/>
</dbReference>
<dbReference type="Ensembl" id="ENSLBET00000021502.1">
    <property type="protein sequence ID" value="ENSLBEP00000020390.1"/>
    <property type="gene ID" value="ENSLBEG00000015640.1"/>
</dbReference>
<dbReference type="CDD" id="cd00167">
    <property type="entry name" value="SANT"/>
    <property type="match status" value="2"/>
</dbReference>
<proteinExistence type="predicted"/>
<feature type="compositionally biased region" description="Basic residues" evidence="1">
    <location>
        <begin position="160"/>
        <end position="169"/>
    </location>
</feature>
<dbReference type="GeneTree" id="ENSGT00940000159729"/>
<dbReference type="AlphaFoldDB" id="A0A3Q3MJG0"/>
<dbReference type="InterPro" id="IPR001005">
    <property type="entry name" value="SANT/Myb"/>
</dbReference>
<dbReference type="InterPro" id="IPR053078">
    <property type="entry name" value="TTF1-like"/>
</dbReference>
<dbReference type="PANTHER" id="PTHR46760:SF1">
    <property type="entry name" value="TRANSCRIPTION TERMINATION FACTOR 1"/>
    <property type="match status" value="1"/>
</dbReference>
<dbReference type="Pfam" id="PF00249">
    <property type="entry name" value="Myb_DNA-binding"/>
    <property type="match status" value="1"/>
</dbReference>
<feature type="compositionally biased region" description="Basic and acidic residues" evidence="1">
    <location>
        <begin position="113"/>
        <end position="123"/>
    </location>
</feature>
<dbReference type="GO" id="GO:0006363">
    <property type="term" value="P:termination of RNA polymerase I transcription"/>
    <property type="evidence" value="ECO:0007669"/>
    <property type="project" value="TreeGrafter"/>
</dbReference>
<evidence type="ECO:0000313" key="4">
    <source>
        <dbReference type="Ensembl" id="ENSLBEP00000020390.1"/>
    </source>
</evidence>
<reference evidence="4" key="2">
    <citation type="submission" date="2025-09" db="UniProtKB">
        <authorList>
            <consortium name="Ensembl"/>
        </authorList>
    </citation>
    <scope>IDENTIFICATION</scope>
</reference>
<feature type="compositionally biased region" description="Basic and acidic residues" evidence="1">
    <location>
        <begin position="175"/>
        <end position="185"/>
    </location>
</feature>
<dbReference type="InterPro" id="IPR009057">
    <property type="entry name" value="Homeodomain-like_sf"/>
</dbReference>
<dbReference type="GO" id="GO:0005730">
    <property type="term" value="C:nucleolus"/>
    <property type="evidence" value="ECO:0007669"/>
    <property type="project" value="TreeGrafter"/>
</dbReference>
<dbReference type="InParanoid" id="A0A3Q3MJG0"/>
<feature type="region of interest" description="Disordered" evidence="1">
    <location>
        <begin position="1"/>
        <end position="135"/>
    </location>
</feature>
<evidence type="ECO:0000313" key="5">
    <source>
        <dbReference type="Proteomes" id="UP000261660"/>
    </source>
</evidence>
<dbReference type="FunCoup" id="A0A3Q3MJG0">
    <property type="interactions" value="300"/>
</dbReference>
<sequence>MKPPTNSPSPSRKRKRSHSQQDDPTPVDINTPEKQDKKKKKHQRDEEGFNLPPPAAVEDTSSKKKEKRKERKVEQEEKEMHIAVETETVVEKKKKKKKKQKTLSEANVVTVTTDHDNGETSKSEKKKKKKNKKQKVIIAEVKTENTEAGALVSVKTKKEGGKKRRRRRLRVPEGNSKEYSNEQDIKVGPQTHQLLQKMHFPPSPGVSLRRGRCSVEENLMIRKNVADFLALIGISSPVKLLFPKRFKGQEAEIKKLRVQHRFLETIAEGIPRTCHQVYTRAKKIFDDRNHMGRFSEEEMKSLIKLQKIHGNNWSMIAMKMDRSGYALEKRFSTIGKSHHGMWSTEEESRLKEALKAHLEVLVQQIPAGSGLSREQLCNNLPWAEVSQKVGTRHWVQCRLKWSVLALKLNWHRDYFVTLNTLMKIDIPTYFHNKVNILLIWTCVHLFFFFGFFLEIVDFLHAKVCPVLKKNLKKLSAEEVPNTQQQEDTYQLSDIFSSEEEGFVEVDNSQRSGRR</sequence>
<feature type="compositionally biased region" description="Basic and acidic residues" evidence="1">
    <location>
        <begin position="71"/>
        <end position="84"/>
    </location>
</feature>
<evidence type="ECO:0000256" key="2">
    <source>
        <dbReference type="SAM" id="Phobius"/>
    </source>
</evidence>
<dbReference type="Proteomes" id="UP000261660">
    <property type="component" value="Unplaced"/>
</dbReference>
<feature type="compositionally biased region" description="Basic residues" evidence="1">
    <location>
        <begin position="124"/>
        <end position="135"/>
    </location>
</feature>